<evidence type="ECO:0000256" key="1">
    <source>
        <dbReference type="SAM" id="MobiDB-lite"/>
    </source>
</evidence>
<feature type="compositionally biased region" description="Basic and acidic residues" evidence="1">
    <location>
        <begin position="8"/>
        <end position="18"/>
    </location>
</feature>
<accession>C3X5D8</accession>
<gene>
    <name evidence="2" type="ORF">OFAG_01577</name>
</gene>
<keyword evidence="3" id="KW-1185">Reference proteome</keyword>
<sequence length="147" mass="16729">MNTPNEFNPDKNGMKQDNDCPEAGSNDHAAEDYPVLTEILSTLPDLVDATQNETAWNELEQRLAERILRRVEERIQFVLEEIIQQNLASSIQKMTGTLVSEIRKDLQSTLDVVVTHAVTDELHRLRQKEFFSTNNHLKITEKNGPGS</sequence>
<dbReference type="RefSeq" id="WP_005878115.1">
    <property type="nucleotide sequence ID" value="NZ_CABMNL010000001.1"/>
</dbReference>
<protein>
    <submittedName>
        <fullName evidence="2">Uncharacterized protein</fullName>
    </submittedName>
</protein>
<reference evidence="2" key="1">
    <citation type="submission" date="2011-10" db="EMBL/GenBank/DDBJ databases">
        <title>The Genome Sequence of Oxalobacter formigenes HOxBLS.</title>
        <authorList>
            <consortium name="The Broad Institute Genome Sequencing Platform"/>
            <person name="Earl A."/>
            <person name="Ward D."/>
            <person name="Feldgarden M."/>
            <person name="Gevers D."/>
            <person name="Allison M.J."/>
            <person name="Humphrey S."/>
            <person name="Young S.K."/>
            <person name="Zeng Q."/>
            <person name="Gargeya S."/>
            <person name="Fitzgerald M."/>
            <person name="Haas B."/>
            <person name="Abouelleil A."/>
            <person name="Alvarado L."/>
            <person name="Arachchi H.M."/>
            <person name="Berlin A."/>
            <person name="Brown A."/>
            <person name="Chapman S.B."/>
            <person name="Chen Z."/>
            <person name="Dunbar C."/>
            <person name="Freedman E."/>
            <person name="Gearin G."/>
            <person name="Goldberg J."/>
            <person name="Griggs A."/>
            <person name="Gujja S."/>
            <person name="Heiman D."/>
            <person name="Howarth C."/>
            <person name="Larson L."/>
            <person name="Lui A."/>
            <person name="MacDonald P.J.P."/>
            <person name="Montmayeur A."/>
            <person name="Murphy C."/>
            <person name="Neiman D."/>
            <person name="Pearson M."/>
            <person name="Priest M."/>
            <person name="Roberts A."/>
            <person name="Saif S."/>
            <person name="Shea T."/>
            <person name="Shenoy N."/>
            <person name="Sisk P."/>
            <person name="Stolte C."/>
            <person name="Sykes S."/>
            <person name="Wortman J."/>
            <person name="Nusbaum C."/>
            <person name="Birren B."/>
        </authorList>
    </citation>
    <scope>NUCLEOTIDE SEQUENCE [LARGE SCALE GENOMIC DNA]</scope>
    <source>
        <strain evidence="2">HOxBLS</strain>
    </source>
</reference>
<dbReference type="EMBL" id="ACDP02000002">
    <property type="protein sequence ID" value="EEO28424.1"/>
    <property type="molecule type" value="Genomic_DNA"/>
</dbReference>
<dbReference type="Proteomes" id="UP000003973">
    <property type="component" value="Unassembled WGS sequence"/>
</dbReference>
<evidence type="ECO:0000313" key="3">
    <source>
        <dbReference type="Proteomes" id="UP000003973"/>
    </source>
</evidence>
<name>C3X5D8_9BURK</name>
<organism evidence="2 3">
    <name type="scientific">Oxalobacter paraformigenes</name>
    <dbReference type="NCBI Taxonomy" id="556268"/>
    <lineage>
        <taxon>Bacteria</taxon>
        <taxon>Pseudomonadati</taxon>
        <taxon>Pseudomonadota</taxon>
        <taxon>Betaproteobacteria</taxon>
        <taxon>Burkholderiales</taxon>
        <taxon>Oxalobacteraceae</taxon>
        <taxon>Oxalobacter</taxon>
    </lineage>
</organism>
<dbReference type="HOGENOM" id="CLU_1766180_0_0_4"/>
<evidence type="ECO:0000313" key="2">
    <source>
        <dbReference type="EMBL" id="EEO28424.1"/>
    </source>
</evidence>
<comment type="caution">
    <text evidence="2">The sequence shown here is derived from an EMBL/GenBank/DDBJ whole genome shotgun (WGS) entry which is preliminary data.</text>
</comment>
<dbReference type="eggNOG" id="ENOG5032JBB">
    <property type="taxonomic scope" value="Bacteria"/>
</dbReference>
<dbReference type="AlphaFoldDB" id="C3X5D8"/>
<proteinExistence type="predicted"/>
<feature type="region of interest" description="Disordered" evidence="1">
    <location>
        <begin position="1"/>
        <end position="28"/>
    </location>
</feature>